<proteinExistence type="predicted"/>
<dbReference type="PANTHER" id="PTHR32439:SF9">
    <property type="entry name" value="BLR3264 PROTEIN"/>
    <property type="match status" value="1"/>
</dbReference>
<dbReference type="EMBL" id="JAELVF020000001">
    <property type="protein sequence ID" value="MBU7598022.1"/>
    <property type="molecule type" value="Genomic_DNA"/>
</dbReference>
<evidence type="ECO:0000256" key="3">
    <source>
        <dbReference type="ARBA" id="ARBA00023002"/>
    </source>
</evidence>
<keyword evidence="1" id="KW-0411">Iron-sulfur</keyword>
<dbReference type="PANTHER" id="PTHR32439">
    <property type="entry name" value="FERREDOXIN--NITRITE REDUCTASE, CHLOROPLASTIC"/>
    <property type="match status" value="1"/>
</dbReference>
<feature type="region of interest" description="Disordered" evidence="4">
    <location>
        <begin position="481"/>
        <end position="520"/>
    </location>
</feature>
<feature type="domain" description="Nitrite/Sulfite reductase ferredoxin-like" evidence="5">
    <location>
        <begin position="39"/>
        <end position="82"/>
    </location>
</feature>
<name>A0A949JDF3_9ACTN</name>
<dbReference type="GO" id="GO:0051539">
    <property type="term" value="F:4 iron, 4 sulfur cluster binding"/>
    <property type="evidence" value="ECO:0007669"/>
    <property type="project" value="UniProtKB-KW"/>
</dbReference>
<reference evidence="6" key="1">
    <citation type="submission" date="2021-06" db="EMBL/GenBank/DDBJ databases">
        <title>Sequencing of actinobacteria type strains.</title>
        <authorList>
            <person name="Nguyen G.-S."/>
            <person name="Wentzel A."/>
        </authorList>
    </citation>
    <scope>NUCLEOTIDE SEQUENCE</scope>
    <source>
        <strain evidence="6">P38-E01</strain>
    </source>
</reference>
<gene>
    <name evidence="6" type="ORF">JGS22_010465</name>
</gene>
<keyword evidence="7" id="KW-1185">Reference proteome</keyword>
<feature type="region of interest" description="Disordered" evidence="4">
    <location>
        <begin position="1"/>
        <end position="24"/>
    </location>
</feature>
<keyword evidence="1" id="KW-0004">4Fe-4S</keyword>
<dbReference type="InterPro" id="IPR005117">
    <property type="entry name" value="NiRdtase/SiRdtase_haem-b_fer"/>
</dbReference>
<dbReference type="RefSeq" id="WP_216814931.1">
    <property type="nucleotide sequence ID" value="NZ_JAELVF020000001.1"/>
</dbReference>
<keyword evidence="2" id="KW-0479">Metal-binding</keyword>
<keyword evidence="2" id="KW-0408">Iron</keyword>
<accession>A0A949JDF3</accession>
<feature type="compositionally biased region" description="Low complexity" evidence="4">
    <location>
        <begin position="481"/>
        <end position="494"/>
    </location>
</feature>
<feature type="domain" description="Nitrite/Sulfite reductase ferredoxin-like" evidence="5">
    <location>
        <begin position="300"/>
        <end position="359"/>
    </location>
</feature>
<evidence type="ECO:0000256" key="1">
    <source>
        <dbReference type="ARBA" id="ARBA00022485"/>
    </source>
</evidence>
<comment type="caution">
    <text evidence="6">The sequence shown here is derived from an EMBL/GenBank/DDBJ whole genome shotgun (WGS) entry which is preliminary data.</text>
</comment>
<feature type="compositionally biased region" description="Low complexity" evidence="4">
    <location>
        <begin position="224"/>
        <end position="238"/>
    </location>
</feature>
<dbReference type="Pfam" id="PF03460">
    <property type="entry name" value="NIR_SIR_ferr"/>
    <property type="match status" value="2"/>
</dbReference>
<keyword evidence="2" id="KW-0349">Heme</keyword>
<dbReference type="GO" id="GO:0016491">
    <property type="term" value="F:oxidoreductase activity"/>
    <property type="evidence" value="ECO:0007669"/>
    <property type="project" value="UniProtKB-KW"/>
</dbReference>
<dbReference type="Proteomes" id="UP000694501">
    <property type="component" value="Unassembled WGS sequence"/>
</dbReference>
<evidence type="ECO:0000313" key="7">
    <source>
        <dbReference type="Proteomes" id="UP000694501"/>
    </source>
</evidence>
<organism evidence="6 7">
    <name type="scientific">Streptomyces tardus</name>
    <dbReference type="NCBI Taxonomy" id="2780544"/>
    <lineage>
        <taxon>Bacteria</taxon>
        <taxon>Bacillati</taxon>
        <taxon>Actinomycetota</taxon>
        <taxon>Actinomycetes</taxon>
        <taxon>Kitasatosporales</taxon>
        <taxon>Streptomycetaceae</taxon>
        <taxon>Streptomyces</taxon>
    </lineage>
</organism>
<sequence length="520" mass="52556">MSADQPGRDSARAQQQPARERDDACPGVLRLHTAADGELARVRVVGGRLDAGQAEVLAMVAEAMGDGCLDLTSRGNVQLRGLGLSAGRELGRWLESCGLMPSRRHERVRNVVASPFAGLDGAGSGSLDEALVEFDELLCNSEEAVSLSGRFLIALDDGRGDVAGLDPDVCLLPGVGAEQASGGALLSFGGTATVRLRRADGPRAALGAVEMFVAAARAPQPTATSAAAPAAPADAGSSAAGGSGARRPWRVRELPPQLTPNSGGLSAALAQLGIASTPVPPFGAPVAPHFVPPPAGFVEHPDGGRSLHVLAPLGRLSVAQWRLLARSAAAASSGGRLRVTPWRGVVLPGVEDPRVAEELKEAGLVTGPDSPWHGVTACTGRPGCASSLADVRADAAAALAAHVPAPDPDVPASALVSARLPVHWSGCARRCGHPAGSWVDVLAEEPGGYRIAVRGTDDPPSVAVRAAAADELAIHLTGARSPAPAPAAVGAPAAPHDHAAPEAAPESTPAQQSVRTSGTK</sequence>
<keyword evidence="3" id="KW-0560">Oxidoreductase</keyword>
<feature type="region of interest" description="Disordered" evidence="4">
    <location>
        <begin position="224"/>
        <end position="247"/>
    </location>
</feature>
<dbReference type="AlphaFoldDB" id="A0A949JDF3"/>
<evidence type="ECO:0000256" key="4">
    <source>
        <dbReference type="SAM" id="MobiDB-lite"/>
    </source>
</evidence>
<evidence type="ECO:0000256" key="2">
    <source>
        <dbReference type="ARBA" id="ARBA00022617"/>
    </source>
</evidence>
<evidence type="ECO:0000259" key="5">
    <source>
        <dbReference type="Pfam" id="PF03460"/>
    </source>
</evidence>
<feature type="compositionally biased region" description="Polar residues" evidence="4">
    <location>
        <begin position="508"/>
        <end position="520"/>
    </location>
</feature>
<evidence type="ECO:0000313" key="6">
    <source>
        <dbReference type="EMBL" id="MBU7598022.1"/>
    </source>
</evidence>
<protein>
    <submittedName>
        <fullName evidence="6">Cobalamin biosynthesis protein CobG</fullName>
    </submittedName>
</protein>
<feature type="compositionally biased region" description="Basic and acidic residues" evidence="4">
    <location>
        <begin position="1"/>
        <end position="11"/>
    </location>
</feature>
<dbReference type="InterPro" id="IPR051329">
    <property type="entry name" value="NIR_SIR_4Fe-4S"/>
</dbReference>